<organism evidence="1 2">
    <name type="scientific">Liparis tanakae</name>
    <name type="common">Tanaka's snailfish</name>
    <dbReference type="NCBI Taxonomy" id="230148"/>
    <lineage>
        <taxon>Eukaryota</taxon>
        <taxon>Metazoa</taxon>
        <taxon>Chordata</taxon>
        <taxon>Craniata</taxon>
        <taxon>Vertebrata</taxon>
        <taxon>Euteleostomi</taxon>
        <taxon>Actinopterygii</taxon>
        <taxon>Neopterygii</taxon>
        <taxon>Teleostei</taxon>
        <taxon>Neoteleostei</taxon>
        <taxon>Acanthomorphata</taxon>
        <taxon>Eupercaria</taxon>
        <taxon>Perciformes</taxon>
        <taxon>Cottioidei</taxon>
        <taxon>Cottales</taxon>
        <taxon>Liparidae</taxon>
        <taxon>Liparis</taxon>
    </lineage>
</organism>
<proteinExistence type="predicted"/>
<dbReference type="AlphaFoldDB" id="A0A4Z2GAZ1"/>
<accession>A0A4Z2GAZ1</accession>
<name>A0A4Z2GAZ1_9TELE</name>
<comment type="caution">
    <text evidence="1">The sequence shown here is derived from an EMBL/GenBank/DDBJ whole genome shotgun (WGS) entry which is preliminary data.</text>
</comment>
<reference evidence="1 2" key="1">
    <citation type="submission" date="2019-03" db="EMBL/GenBank/DDBJ databases">
        <title>First draft genome of Liparis tanakae, snailfish: a comprehensive survey of snailfish specific genes.</title>
        <authorList>
            <person name="Kim W."/>
            <person name="Song I."/>
            <person name="Jeong J.-H."/>
            <person name="Kim D."/>
            <person name="Kim S."/>
            <person name="Ryu S."/>
            <person name="Song J.Y."/>
            <person name="Lee S.K."/>
        </authorList>
    </citation>
    <scope>NUCLEOTIDE SEQUENCE [LARGE SCALE GENOMIC DNA]</scope>
    <source>
        <tissue evidence="1">Muscle</tissue>
    </source>
</reference>
<protein>
    <submittedName>
        <fullName evidence="1">Uncharacterized protein</fullName>
    </submittedName>
</protein>
<dbReference type="EMBL" id="SRLO01000607">
    <property type="protein sequence ID" value="TNN50728.1"/>
    <property type="molecule type" value="Genomic_DNA"/>
</dbReference>
<evidence type="ECO:0000313" key="2">
    <source>
        <dbReference type="Proteomes" id="UP000314294"/>
    </source>
</evidence>
<keyword evidence="2" id="KW-1185">Reference proteome</keyword>
<sequence length="101" mass="11458">MPSAQYGFCVGLRSHGVDSKENSIRTRRRRESWVVSGPLALRDEQMAAGPPVASQTREMYRFSQKITMRMRGLEQWRSFDRNRSVLALALDRRGEGGGSRG</sequence>
<gene>
    <name evidence="1" type="ORF">EYF80_039049</name>
</gene>
<evidence type="ECO:0000313" key="1">
    <source>
        <dbReference type="EMBL" id="TNN50728.1"/>
    </source>
</evidence>
<dbReference type="Proteomes" id="UP000314294">
    <property type="component" value="Unassembled WGS sequence"/>
</dbReference>